<dbReference type="Gene3D" id="3.40.1260.10">
    <property type="entry name" value="DsrEFH-like"/>
    <property type="match status" value="1"/>
</dbReference>
<reference evidence="2 3" key="1">
    <citation type="submission" date="2019-01" db="EMBL/GenBank/DDBJ databases">
        <title>Lacibacter sp. strain TTM-7.</title>
        <authorList>
            <person name="Chen W.-M."/>
        </authorList>
    </citation>
    <scope>NUCLEOTIDE SEQUENCE [LARGE SCALE GENOMIC DNA]</scope>
    <source>
        <strain evidence="2 3">TTM-7</strain>
    </source>
</reference>
<proteinExistence type="predicted"/>
<sequence>MKKNEQKQVTARREFLGAFAAGAAALGLASFPGAANAGAFLENSMATDESNPDEWFKQIKGKHRIVFDATQPHEIFPFAWPKVFLLTNEATGTGAKDCSVVVVLRHSAIGYAMEDKLWAKYNLGEVFKANDPKTSKPATRNPFWQPKPDDFVIPGIGAIPLGINDLQKEGVMFCYCQAAFGVYSAVVAGAAKMEVEAVRKEWLAGMLPGIQPVPSGVWALGRAQEHGCGYIFAG</sequence>
<keyword evidence="3" id="KW-1185">Reference proteome</keyword>
<evidence type="ECO:0000313" key="2">
    <source>
        <dbReference type="EMBL" id="RXK61924.1"/>
    </source>
</evidence>
<dbReference type="AlphaFoldDB" id="A0A4Q1CMB5"/>
<dbReference type="Proteomes" id="UP000290204">
    <property type="component" value="Unassembled WGS sequence"/>
</dbReference>
<gene>
    <name evidence="2" type="ORF">ESA94_02625</name>
</gene>
<dbReference type="PROSITE" id="PS51318">
    <property type="entry name" value="TAT"/>
    <property type="match status" value="1"/>
</dbReference>
<accession>A0A4Q1CMB5</accession>
<evidence type="ECO:0008006" key="4">
    <source>
        <dbReference type="Google" id="ProtNLM"/>
    </source>
</evidence>
<protein>
    <recommendedName>
        <fullName evidence="4">Twin-arginine translocation signal domain-containing protein</fullName>
    </recommendedName>
</protein>
<dbReference type="EMBL" id="SDHW01000001">
    <property type="protein sequence ID" value="RXK61924.1"/>
    <property type="molecule type" value="Genomic_DNA"/>
</dbReference>
<organism evidence="2 3">
    <name type="scientific">Lacibacter luteus</name>
    <dbReference type="NCBI Taxonomy" id="2508719"/>
    <lineage>
        <taxon>Bacteria</taxon>
        <taxon>Pseudomonadati</taxon>
        <taxon>Bacteroidota</taxon>
        <taxon>Chitinophagia</taxon>
        <taxon>Chitinophagales</taxon>
        <taxon>Chitinophagaceae</taxon>
        <taxon>Lacibacter</taxon>
    </lineage>
</organism>
<comment type="caution">
    <text evidence="2">The sequence shown here is derived from an EMBL/GenBank/DDBJ whole genome shotgun (WGS) entry which is preliminary data.</text>
</comment>
<evidence type="ECO:0000313" key="3">
    <source>
        <dbReference type="Proteomes" id="UP000290204"/>
    </source>
</evidence>
<keyword evidence="1" id="KW-0732">Signal</keyword>
<dbReference type="InterPro" id="IPR027396">
    <property type="entry name" value="DsrEFH-like"/>
</dbReference>
<name>A0A4Q1CMB5_9BACT</name>
<dbReference type="OrthoDB" id="1174147at2"/>
<dbReference type="RefSeq" id="WP_129129296.1">
    <property type="nucleotide sequence ID" value="NZ_SDHW01000001.1"/>
</dbReference>
<dbReference type="InterPro" id="IPR006311">
    <property type="entry name" value="TAT_signal"/>
</dbReference>
<feature type="signal peptide" evidence="1">
    <location>
        <begin position="1"/>
        <end position="37"/>
    </location>
</feature>
<feature type="chain" id="PRO_5020363505" description="Twin-arginine translocation signal domain-containing protein" evidence="1">
    <location>
        <begin position="38"/>
        <end position="234"/>
    </location>
</feature>
<evidence type="ECO:0000256" key="1">
    <source>
        <dbReference type="SAM" id="SignalP"/>
    </source>
</evidence>